<protein>
    <submittedName>
        <fullName evidence="1">Uncharacterized protein</fullName>
    </submittedName>
</protein>
<organism evidence="1 2">
    <name type="scientific">Caballeronia udeis</name>
    <dbReference type="NCBI Taxonomy" id="1232866"/>
    <lineage>
        <taxon>Bacteria</taxon>
        <taxon>Pseudomonadati</taxon>
        <taxon>Pseudomonadota</taxon>
        <taxon>Betaproteobacteria</taxon>
        <taxon>Burkholderiales</taxon>
        <taxon>Burkholderiaceae</taxon>
        <taxon>Caballeronia</taxon>
    </lineage>
</organism>
<evidence type="ECO:0000313" key="2">
    <source>
        <dbReference type="Proteomes" id="UP001620514"/>
    </source>
</evidence>
<comment type="caution">
    <text evidence="1">The sequence shown here is derived from an EMBL/GenBank/DDBJ whole genome shotgun (WGS) entry which is preliminary data.</text>
</comment>
<reference evidence="1 2" key="1">
    <citation type="submission" date="2024-11" db="EMBL/GenBank/DDBJ databases">
        <title>Using genomics to understand microbial adaptation to soil warming.</title>
        <authorList>
            <person name="Deangelis K.M. PhD."/>
        </authorList>
    </citation>
    <scope>NUCLEOTIDE SEQUENCE [LARGE SCALE GENOMIC DNA]</scope>
    <source>
        <strain evidence="1 2">GAS97</strain>
    </source>
</reference>
<evidence type="ECO:0000313" key="1">
    <source>
        <dbReference type="EMBL" id="MFK4445033.1"/>
    </source>
</evidence>
<proteinExistence type="predicted"/>
<dbReference type="Proteomes" id="UP001620514">
    <property type="component" value="Unassembled WGS sequence"/>
</dbReference>
<accession>A0ABW8MMX4</accession>
<name>A0ABW8MMX4_9BURK</name>
<dbReference type="EMBL" id="JBIYDN010000017">
    <property type="protein sequence ID" value="MFK4445033.1"/>
    <property type="molecule type" value="Genomic_DNA"/>
</dbReference>
<keyword evidence="2" id="KW-1185">Reference proteome</keyword>
<sequence length="31" mass="3565">MRMSWIGFGSGRPIQGFQARLRLPKTLTDED</sequence>
<gene>
    <name evidence="1" type="ORF">ABH943_005055</name>
</gene>